<proteinExistence type="predicted"/>
<evidence type="ECO:0000313" key="1">
    <source>
        <dbReference type="EMBL" id="EDO39336.1"/>
    </source>
</evidence>
<dbReference type="OMA" id="NMTIARY"/>
<accession>A7SAA5</accession>
<dbReference type="KEGG" id="nve:5510979"/>
<dbReference type="Proteomes" id="UP000001593">
    <property type="component" value="Unassembled WGS sequence"/>
</dbReference>
<evidence type="ECO:0000313" key="2">
    <source>
        <dbReference type="Proteomes" id="UP000001593"/>
    </source>
</evidence>
<gene>
    <name evidence="1" type="ORF">NEMVEDRAFT_v1g110746</name>
</gene>
<dbReference type="PhylomeDB" id="A7SAA5"/>
<protein>
    <submittedName>
        <fullName evidence="1">Uncharacterized protein</fullName>
    </submittedName>
</protein>
<dbReference type="HOGENOM" id="CLU_2336069_0_0_1"/>
<dbReference type="AlphaFoldDB" id="A7SAA5"/>
<reference evidence="1 2" key="1">
    <citation type="journal article" date="2007" name="Science">
        <title>Sea anemone genome reveals ancestral eumetazoan gene repertoire and genomic organization.</title>
        <authorList>
            <person name="Putnam N.H."/>
            <person name="Srivastava M."/>
            <person name="Hellsten U."/>
            <person name="Dirks B."/>
            <person name="Chapman J."/>
            <person name="Salamov A."/>
            <person name="Terry A."/>
            <person name="Shapiro H."/>
            <person name="Lindquist E."/>
            <person name="Kapitonov V.V."/>
            <person name="Jurka J."/>
            <person name="Genikhovich G."/>
            <person name="Grigoriev I.V."/>
            <person name="Lucas S.M."/>
            <person name="Steele R.E."/>
            <person name="Finnerty J.R."/>
            <person name="Technau U."/>
            <person name="Martindale M.Q."/>
            <person name="Rokhsar D.S."/>
        </authorList>
    </citation>
    <scope>NUCLEOTIDE SEQUENCE [LARGE SCALE GENOMIC DNA]</scope>
    <source>
        <strain evidence="2">CH2 X CH6</strain>
    </source>
</reference>
<keyword evidence="2" id="KW-1185">Reference proteome</keyword>
<dbReference type="PANTHER" id="PTHR14776:SF1">
    <property type="entry name" value="CADHERIN-LIKE AND PC-ESTERASE DOMAIN-CONTAINING PROTEIN 1"/>
    <property type="match status" value="1"/>
</dbReference>
<feature type="non-terminal residue" evidence="1">
    <location>
        <position position="1"/>
    </location>
</feature>
<sequence>LYKAGQRRIAQRNVMVSRAARSAGFEFIDTYNMTIARYKEFLYGNCGCHFHKVVKMAADGEVQEGSPQSSDHEVPPRYHVIGPINAMYSEMVISRMCS</sequence>
<dbReference type="EMBL" id="DS469608">
    <property type="protein sequence ID" value="EDO39336.1"/>
    <property type="molecule type" value="Genomic_DNA"/>
</dbReference>
<name>A7SAA5_NEMVE</name>
<dbReference type="PANTHER" id="PTHR14776">
    <property type="entry name" value="CADHERIN-LIKE AND PC-ESTERASE DOMAIN-CONTAINING PROTEIN 1"/>
    <property type="match status" value="1"/>
</dbReference>
<organism evidence="1 2">
    <name type="scientific">Nematostella vectensis</name>
    <name type="common">Starlet sea anemone</name>
    <dbReference type="NCBI Taxonomy" id="45351"/>
    <lineage>
        <taxon>Eukaryota</taxon>
        <taxon>Metazoa</taxon>
        <taxon>Cnidaria</taxon>
        <taxon>Anthozoa</taxon>
        <taxon>Hexacorallia</taxon>
        <taxon>Actiniaria</taxon>
        <taxon>Edwardsiidae</taxon>
        <taxon>Nematostella</taxon>
    </lineage>
</organism>
<dbReference type="InParanoid" id="A7SAA5"/>